<dbReference type="PANTHER" id="PTHR46268">
    <property type="entry name" value="STRESS RESPONSE PROTEIN NHAX"/>
    <property type="match status" value="1"/>
</dbReference>
<name>A0ABN6Z6X3_9BACE</name>
<dbReference type="InterPro" id="IPR014729">
    <property type="entry name" value="Rossmann-like_a/b/a_fold"/>
</dbReference>
<evidence type="ECO:0000256" key="1">
    <source>
        <dbReference type="ARBA" id="ARBA00008791"/>
    </source>
</evidence>
<keyword evidence="2" id="KW-0963">Cytoplasm</keyword>
<dbReference type="InterPro" id="IPR006015">
    <property type="entry name" value="Universal_stress_UspA"/>
</dbReference>
<evidence type="ECO:0000313" key="4">
    <source>
        <dbReference type="EMBL" id="BEH00294.1"/>
    </source>
</evidence>
<comment type="similarity">
    <text evidence="1 2">Belongs to the universal stress protein A family.</text>
</comment>
<comment type="subcellular location">
    <subcellularLocation>
        <location evidence="2">Cytoplasm</location>
    </subcellularLocation>
</comment>
<protein>
    <recommendedName>
        <fullName evidence="2">Universal stress protein</fullName>
    </recommendedName>
</protein>
<dbReference type="PRINTS" id="PR01438">
    <property type="entry name" value="UNVRSLSTRESS"/>
</dbReference>
<organism evidence="4 5">
    <name type="scientific">Bacteroides sedimenti</name>
    <dbReference type="NCBI Taxonomy" id="2136147"/>
    <lineage>
        <taxon>Bacteria</taxon>
        <taxon>Pseudomonadati</taxon>
        <taxon>Bacteroidota</taxon>
        <taxon>Bacteroidia</taxon>
        <taxon>Bacteroidales</taxon>
        <taxon>Bacteroidaceae</taxon>
        <taxon>Bacteroides</taxon>
    </lineage>
</organism>
<keyword evidence="5" id="KW-1185">Reference proteome</keyword>
<dbReference type="Pfam" id="PF00582">
    <property type="entry name" value="Usp"/>
    <property type="match status" value="1"/>
</dbReference>
<dbReference type="Proteomes" id="UP001496674">
    <property type="component" value="Chromosome"/>
</dbReference>
<evidence type="ECO:0000313" key="5">
    <source>
        <dbReference type="Proteomes" id="UP001496674"/>
    </source>
</evidence>
<dbReference type="PIRSF" id="PIRSF006276">
    <property type="entry name" value="UspA"/>
    <property type="match status" value="1"/>
</dbReference>
<dbReference type="InterPro" id="IPR006016">
    <property type="entry name" value="UspA"/>
</dbReference>
<dbReference type="SUPFAM" id="SSF52402">
    <property type="entry name" value="Adenine nucleotide alpha hydrolases-like"/>
    <property type="match status" value="1"/>
</dbReference>
<gene>
    <name evidence="4" type="ORF">BSYN_25580</name>
</gene>
<dbReference type="CDD" id="cd00293">
    <property type="entry name" value="USP-like"/>
    <property type="match status" value="1"/>
</dbReference>
<dbReference type="RefSeq" id="WP_353331513.1">
    <property type="nucleotide sequence ID" value="NZ_AP028055.1"/>
</dbReference>
<evidence type="ECO:0000259" key="3">
    <source>
        <dbReference type="Pfam" id="PF00582"/>
    </source>
</evidence>
<reference evidence="4 5" key="1">
    <citation type="submission" date="2023-04" db="EMBL/GenBank/DDBJ databases">
        <title>Draft genome sequence of acteroides sedimenti strain YN3PY1.</title>
        <authorList>
            <person name="Yoshida N."/>
        </authorList>
    </citation>
    <scope>NUCLEOTIDE SEQUENCE [LARGE SCALE GENOMIC DNA]</scope>
    <source>
        <strain evidence="4 5">YN3PY1</strain>
    </source>
</reference>
<accession>A0ABN6Z6X3</accession>
<proteinExistence type="inferred from homology"/>
<dbReference type="EMBL" id="AP028055">
    <property type="protein sequence ID" value="BEH00294.1"/>
    <property type="molecule type" value="Genomic_DNA"/>
</dbReference>
<dbReference type="Gene3D" id="3.40.50.620">
    <property type="entry name" value="HUPs"/>
    <property type="match status" value="1"/>
</dbReference>
<dbReference type="PANTHER" id="PTHR46268:SF6">
    <property type="entry name" value="UNIVERSAL STRESS PROTEIN UP12"/>
    <property type="match status" value="1"/>
</dbReference>
<feature type="domain" description="UspA" evidence="3">
    <location>
        <begin position="6"/>
        <end position="146"/>
    </location>
</feature>
<sequence>METTKIRKVLIAIDYDKSAKIVAESGHTIAKAMKADSILLHVIYEHPAYYSENPNIYELHMDFIENMKERTLKFLEEIKRLLDDGSVQTVLKEGEIASTILETAQEMEADIIVLGSHSRKWLENIFLGNDAIAVLKKTTIPLFIIPIKSENT</sequence>
<evidence type="ECO:0000256" key="2">
    <source>
        <dbReference type="PIRNR" id="PIRNR006276"/>
    </source>
</evidence>